<comment type="caution">
    <text evidence="1">The sequence shown here is derived from an EMBL/GenBank/DDBJ whole genome shotgun (WGS) entry which is preliminary data.</text>
</comment>
<dbReference type="NCBIfam" id="TIGR01549">
    <property type="entry name" value="HAD-SF-IA-v1"/>
    <property type="match status" value="1"/>
</dbReference>
<proteinExistence type="predicted"/>
<dbReference type="SFLD" id="SFLDS00003">
    <property type="entry name" value="Haloacid_Dehalogenase"/>
    <property type="match status" value="1"/>
</dbReference>
<dbReference type="PANTHER" id="PTHR43434">
    <property type="entry name" value="PHOSPHOGLYCOLATE PHOSPHATASE"/>
    <property type="match status" value="1"/>
</dbReference>
<dbReference type="AlphaFoldDB" id="A0A1G2PDR4"/>
<dbReference type="Proteomes" id="UP000178869">
    <property type="component" value="Unassembled WGS sequence"/>
</dbReference>
<dbReference type="InterPro" id="IPR041492">
    <property type="entry name" value="HAD_2"/>
</dbReference>
<dbReference type="SUPFAM" id="SSF56784">
    <property type="entry name" value="HAD-like"/>
    <property type="match status" value="1"/>
</dbReference>
<dbReference type="InterPro" id="IPR006439">
    <property type="entry name" value="HAD-SF_hydro_IA"/>
</dbReference>
<dbReference type="Pfam" id="PF13419">
    <property type="entry name" value="HAD_2"/>
    <property type="match status" value="1"/>
</dbReference>
<reference evidence="1 2" key="1">
    <citation type="journal article" date="2016" name="Nat. Commun.">
        <title>Thousands of microbial genomes shed light on interconnected biogeochemical processes in an aquifer system.</title>
        <authorList>
            <person name="Anantharaman K."/>
            <person name="Brown C.T."/>
            <person name="Hug L.A."/>
            <person name="Sharon I."/>
            <person name="Castelle C.J."/>
            <person name="Probst A.J."/>
            <person name="Thomas B.C."/>
            <person name="Singh A."/>
            <person name="Wilkins M.J."/>
            <person name="Karaoz U."/>
            <person name="Brodie E.L."/>
            <person name="Williams K.H."/>
            <person name="Hubbard S.S."/>
            <person name="Banfield J.F."/>
        </authorList>
    </citation>
    <scope>NUCLEOTIDE SEQUENCE [LARGE SCALE GENOMIC DNA]</scope>
</reference>
<dbReference type="InterPro" id="IPR036412">
    <property type="entry name" value="HAD-like_sf"/>
</dbReference>
<evidence type="ECO:0008006" key="3">
    <source>
        <dbReference type="Google" id="ProtNLM"/>
    </source>
</evidence>
<accession>A0A1G2PDR4</accession>
<dbReference type="PANTHER" id="PTHR43434:SF1">
    <property type="entry name" value="PHOSPHOGLYCOLATE PHOSPHATASE"/>
    <property type="match status" value="1"/>
</dbReference>
<sequence length="226" mass="25871">MILDFDGVVNDSFHEGLRRIRNLCAVFDVNFTPASRRKLTELWGLPGVELLKQGLDISEGMAKQLYPAWERIDLADPIPLVPGAKEALLWLRRNGFTTCLLTSRNRENIMDIFEKIDLLREFGVISTRQESPWRKPDPRVFQYTLGELKDRFGIEAQECIFVGDTPADIDAGKAIGMETLLVQTGPYLLRHARELPIALENVLHSIDDLPMWIEEHHSGKIQYPYI</sequence>
<evidence type="ECO:0000313" key="1">
    <source>
        <dbReference type="EMBL" id="OHA46480.1"/>
    </source>
</evidence>
<dbReference type="GO" id="GO:0005829">
    <property type="term" value="C:cytosol"/>
    <property type="evidence" value="ECO:0007669"/>
    <property type="project" value="TreeGrafter"/>
</dbReference>
<protein>
    <recommendedName>
        <fullName evidence="3">HAD family hydrolase</fullName>
    </recommendedName>
</protein>
<evidence type="ECO:0000313" key="2">
    <source>
        <dbReference type="Proteomes" id="UP000178869"/>
    </source>
</evidence>
<dbReference type="InterPro" id="IPR023214">
    <property type="entry name" value="HAD_sf"/>
</dbReference>
<dbReference type="InterPro" id="IPR050155">
    <property type="entry name" value="HAD-like_hydrolase_sf"/>
</dbReference>
<dbReference type="SFLD" id="SFLDG01129">
    <property type="entry name" value="C1.5:_HAD__Beta-PGM__Phosphata"/>
    <property type="match status" value="1"/>
</dbReference>
<gene>
    <name evidence="1" type="ORF">A2828_01410</name>
</gene>
<dbReference type="EMBL" id="MHSR01000014">
    <property type="protein sequence ID" value="OHA46480.1"/>
    <property type="molecule type" value="Genomic_DNA"/>
</dbReference>
<dbReference type="GO" id="GO:0008967">
    <property type="term" value="F:phosphoglycolate phosphatase activity"/>
    <property type="evidence" value="ECO:0007669"/>
    <property type="project" value="TreeGrafter"/>
</dbReference>
<organism evidence="1 2">
    <name type="scientific">Candidatus Terrybacteria bacterium RIFCSPHIGHO2_01_FULL_43_35</name>
    <dbReference type="NCBI Taxonomy" id="1802361"/>
    <lineage>
        <taxon>Bacteria</taxon>
        <taxon>Candidatus Terryibacteriota</taxon>
    </lineage>
</organism>
<dbReference type="GO" id="GO:0006281">
    <property type="term" value="P:DNA repair"/>
    <property type="evidence" value="ECO:0007669"/>
    <property type="project" value="TreeGrafter"/>
</dbReference>
<dbReference type="NCBIfam" id="TIGR01509">
    <property type="entry name" value="HAD-SF-IA-v3"/>
    <property type="match status" value="1"/>
</dbReference>
<dbReference type="Gene3D" id="3.40.50.1000">
    <property type="entry name" value="HAD superfamily/HAD-like"/>
    <property type="match status" value="1"/>
</dbReference>
<name>A0A1G2PDR4_9BACT</name>